<gene>
    <name evidence="13" type="ORF">DDZ13_04905</name>
</gene>
<keyword evidence="7" id="KW-0653">Protein transport</keyword>
<dbReference type="PANTHER" id="PTHR38831">
    <property type="entry name" value="TYPE II SECRETION SYSTEM PROTEIN K"/>
    <property type="match status" value="1"/>
</dbReference>
<organism evidence="13 14">
    <name type="scientific">Coraliomargarita sinensis</name>
    <dbReference type="NCBI Taxonomy" id="2174842"/>
    <lineage>
        <taxon>Bacteria</taxon>
        <taxon>Pseudomonadati</taxon>
        <taxon>Verrucomicrobiota</taxon>
        <taxon>Opitutia</taxon>
        <taxon>Puniceicoccales</taxon>
        <taxon>Coraliomargaritaceae</taxon>
        <taxon>Coraliomargarita</taxon>
    </lineage>
</organism>
<evidence type="ECO:0000256" key="1">
    <source>
        <dbReference type="ARBA" id="ARBA00004533"/>
    </source>
</evidence>
<dbReference type="InParanoid" id="A0A317ZKQ2"/>
<dbReference type="Proteomes" id="UP000247099">
    <property type="component" value="Unassembled WGS sequence"/>
</dbReference>
<dbReference type="FunCoup" id="A0A317ZKQ2">
    <property type="interactions" value="22"/>
</dbReference>
<evidence type="ECO:0000256" key="10">
    <source>
        <dbReference type="SAM" id="MobiDB-lite"/>
    </source>
</evidence>
<dbReference type="PANTHER" id="PTHR38831:SF2">
    <property type="entry name" value="TYPE II SECRETION SYSTEM PROTEIN K"/>
    <property type="match status" value="1"/>
</dbReference>
<keyword evidence="9 11" id="KW-0472">Membrane</keyword>
<evidence type="ECO:0000259" key="12">
    <source>
        <dbReference type="Pfam" id="PF21687"/>
    </source>
</evidence>
<dbReference type="SUPFAM" id="SSF158544">
    <property type="entry name" value="GspK insert domain-like"/>
    <property type="match status" value="1"/>
</dbReference>
<evidence type="ECO:0000256" key="9">
    <source>
        <dbReference type="ARBA" id="ARBA00023136"/>
    </source>
</evidence>
<keyword evidence="3" id="KW-0813">Transport</keyword>
<keyword evidence="14" id="KW-1185">Reference proteome</keyword>
<dbReference type="InterPro" id="IPR049031">
    <property type="entry name" value="T2SSK_SAM-like_1st"/>
</dbReference>
<proteinExistence type="inferred from homology"/>
<feature type="domain" description="T2SS protein K first SAM-like" evidence="12">
    <location>
        <begin position="143"/>
        <end position="213"/>
    </location>
</feature>
<keyword evidence="8 11" id="KW-1133">Transmembrane helix</keyword>
<dbReference type="OrthoDB" id="187662at2"/>
<evidence type="ECO:0000256" key="8">
    <source>
        <dbReference type="ARBA" id="ARBA00022989"/>
    </source>
</evidence>
<keyword evidence="4" id="KW-1003">Cell membrane</keyword>
<evidence type="ECO:0000256" key="11">
    <source>
        <dbReference type="SAM" id="Phobius"/>
    </source>
</evidence>
<dbReference type="GO" id="GO:0009306">
    <property type="term" value="P:protein secretion"/>
    <property type="evidence" value="ECO:0007669"/>
    <property type="project" value="InterPro"/>
</dbReference>
<name>A0A317ZKQ2_9BACT</name>
<evidence type="ECO:0000256" key="6">
    <source>
        <dbReference type="ARBA" id="ARBA00022692"/>
    </source>
</evidence>
<keyword evidence="6 11" id="KW-0812">Transmembrane</keyword>
<reference evidence="13 14" key="1">
    <citation type="submission" date="2018-05" db="EMBL/GenBank/DDBJ databases">
        <title>Coraliomargarita sinensis sp. nov., isolated from a marine solar saltern.</title>
        <authorList>
            <person name="Zhou L.Y."/>
        </authorList>
    </citation>
    <scope>NUCLEOTIDE SEQUENCE [LARGE SCALE GENOMIC DNA]</scope>
    <source>
        <strain evidence="13 14">WN38</strain>
    </source>
</reference>
<comment type="subcellular location">
    <subcellularLocation>
        <location evidence="1">Cell inner membrane</location>
    </subcellularLocation>
</comment>
<evidence type="ECO:0000313" key="13">
    <source>
        <dbReference type="EMBL" id="PXA04518.1"/>
    </source>
</evidence>
<comment type="similarity">
    <text evidence="2">Belongs to the GSP K family.</text>
</comment>
<dbReference type="InterPro" id="IPR038072">
    <property type="entry name" value="GspK_central_sf"/>
</dbReference>
<dbReference type="AlphaFoldDB" id="A0A317ZKQ2"/>
<dbReference type="EMBL" id="QHJQ01000003">
    <property type="protein sequence ID" value="PXA04518.1"/>
    <property type="molecule type" value="Genomic_DNA"/>
</dbReference>
<evidence type="ECO:0000256" key="2">
    <source>
        <dbReference type="ARBA" id="ARBA00007246"/>
    </source>
</evidence>
<protein>
    <recommendedName>
        <fullName evidence="12">T2SS protein K first SAM-like domain-containing protein</fullName>
    </recommendedName>
</protein>
<comment type="caution">
    <text evidence="13">The sequence shown here is derived from an EMBL/GenBank/DDBJ whole genome shotgun (WGS) entry which is preliminary data.</text>
</comment>
<dbReference type="InterPro" id="IPR005628">
    <property type="entry name" value="GspK"/>
</dbReference>
<evidence type="ECO:0000256" key="7">
    <source>
        <dbReference type="ARBA" id="ARBA00022927"/>
    </source>
</evidence>
<dbReference type="RefSeq" id="WP_110130327.1">
    <property type="nucleotide sequence ID" value="NZ_QHJQ01000003.1"/>
</dbReference>
<feature type="region of interest" description="Disordered" evidence="10">
    <location>
        <begin position="312"/>
        <end position="349"/>
    </location>
</feature>
<evidence type="ECO:0000256" key="5">
    <source>
        <dbReference type="ARBA" id="ARBA00022519"/>
    </source>
</evidence>
<evidence type="ECO:0000256" key="4">
    <source>
        <dbReference type="ARBA" id="ARBA00022475"/>
    </source>
</evidence>
<evidence type="ECO:0000256" key="3">
    <source>
        <dbReference type="ARBA" id="ARBA00022448"/>
    </source>
</evidence>
<keyword evidence="5" id="KW-0997">Cell inner membrane</keyword>
<dbReference type="Gene3D" id="1.10.40.60">
    <property type="entry name" value="EpsJ-like"/>
    <property type="match status" value="1"/>
</dbReference>
<evidence type="ECO:0000313" key="14">
    <source>
        <dbReference type="Proteomes" id="UP000247099"/>
    </source>
</evidence>
<dbReference type="GO" id="GO:0005886">
    <property type="term" value="C:plasma membrane"/>
    <property type="evidence" value="ECO:0007669"/>
    <property type="project" value="UniProtKB-SubCell"/>
</dbReference>
<feature type="transmembrane region" description="Helical" evidence="11">
    <location>
        <begin position="32"/>
        <end position="51"/>
    </location>
</feature>
<dbReference type="Pfam" id="PF21687">
    <property type="entry name" value="T2SSK_1st"/>
    <property type="match status" value="1"/>
</dbReference>
<sequence>MFALNTDRRRHEPALKQTGRCRSCRESRKGSVLIAVLAIILLLSFLITRFMEEALEDLEYRSIFNEPVDVRSYAYSVLEVSLATIHEVALIDEGKLYAPEQGWGQPLEYANVEVPNGWEVSVEITDMGGKLAINTMDEELLNRMLEESFEFDFGTARELSSMLLDWIDEDNSKRLNGAESEDYLRRNPPYRAANGPLQTLEELRMIEVWEDEFFHETGEPNELFTKLSDMVSVYHSGKVNLNKAPAEVLELLALQDGYDEEYLFDGLEQPYLTQTPGTANTATSGVEISLLRVTVSLYRGNVPYTISALVEPNFSTGSGGPGGNNPGRRSDDDAPRTGTPEEQDAIRYPFKILQLSEYDAGDLTSAPSGRYSALDMEDEIPSF</sequence>
<feature type="region of interest" description="Disordered" evidence="10">
    <location>
        <begin position="361"/>
        <end position="383"/>
    </location>
</feature>
<accession>A0A317ZKQ2</accession>